<keyword evidence="8" id="KW-1185">Reference proteome</keyword>
<keyword evidence="3 4" id="KW-0413">Isomerase</keyword>
<evidence type="ECO:0000256" key="4">
    <source>
        <dbReference type="PROSITE-ProRule" id="PRU00277"/>
    </source>
</evidence>
<evidence type="ECO:0000259" key="6">
    <source>
        <dbReference type="PROSITE" id="PS50059"/>
    </source>
</evidence>
<dbReference type="PANTHER" id="PTHR45779">
    <property type="entry name" value="PEPTIDYLPROLYL ISOMERASE"/>
    <property type="match status" value="1"/>
</dbReference>
<comment type="catalytic activity">
    <reaction evidence="1 4 5">
        <text>[protein]-peptidylproline (omega=180) = [protein]-peptidylproline (omega=0)</text>
        <dbReference type="Rhea" id="RHEA:16237"/>
        <dbReference type="Rhea" id="RHEA-COMP:10747"/>
        <dbReference type="Rhea" id="RHEA-COMP:10748"/>
        <dbReference type="ChEBI" id="CHEBI:83833"/>
        <dbReference type="ChEBI" id="CHEBI:83834"/>
        <dbReference type="EC" id="5.2.1.8"/>
    </reaction>
</comment>
<dbReference type="RefSeq" id="WP_330932070.1">
    <property type="nucleotide sequence ID" value="NZ_CP119075.1"/>
</dbReference>
<evidence type="ECO:0000256" key="2">
    <source>
        <dbReference type="ARBA" id="ARBA00023110"/>
    </source>
</evidence>
<organism evidence="7 8">
    <name type="scientific">Synoicihabitans lomoniglobus</name>
    <dbReference type="NCBI Taxonomy" id="2909285"/>
    <lineage>
        <taxon>Bacteria</taxon>
        <taxon>Pseudomonadati</taxon>
        <taxon>Verrucomicrobiota</taxon>
        <taxon>Opitutia</taxon>
        <taxon>Opitutales</taxon>
        <taxon>Opitutaceae</taxon>
        <taxon>Synoicihabitans</taxon>
    </lineage>
</organism>
<gene>
    <name evidence="7" type="ORF">PXH66_15490</name>
</gene>
<dbReference type="InterPro" id="IPR044609">
    <property type="entry name" value="FKBP2/11"/>
</dbReference>
<evidence type="ECO:0000256" key="1">
    <source>
        <dbReference type="ARBA" id="ARBA00000971"/>
    </source>
</evidence>
<dbReference type="Pfam" id="PF00254">
    <property type="entry name" value="FKBP_C"/>
    <property type="match status" value="1"/>
</dbReference>
<keyword evidence="2 4" id="KW-0697">Rotamase</keyword>
<evidence type="ECO:0000313" key="7">
    <source>
        <dbReference type="EMBL" id="WED63739.1"/>
    </source>
</evidence>
<dbReference type="EMBL" id="CP119075">
    <property type="protein sequence ID" value="WED63739.1"/>
    <property type="molecule type" value="Genomic_DNA"/>
</dbReference>
<dbReference type="KEGG" id="slom:PXH66_15490"/>
<dbReference type="InterPro" id="IPR046357">
    <property type="entry name" value="PPIase_dom_sf"/>
</dbReference>
<dbReference type="InterPro" id="IPR001179">
    <property type="entry name" value="PPIase_FKBP_dom"/>
</dbReference>
<dbReference type="Gene3D" id="3.10.50.40">
    <property type="match status" value="1"/>
</dbReference>
<evidence type="ECO:0000256" key="5">
    <source>
        <dbReference type="RuleBase" id="RU003915"/>
    </source>
</evidence>
<name>A0AAF0CPA6_9BACT</name>
<evidence type="ECO:0000256" key="3">
    <source>
        <dbReference type="ARBA" id="ARBA00023235"/>
    </source>
</evidence>
<accession>A0AAF0CPA6</accession>
<dbReference type="GO" id="GO:0003755">
    <property type="term" value="F:peptidyl-prolyl cis-trans isomerase activity"/>
    <property type="evidence" value="ECO:0007669"/>
    <property type="project" value="UniProtKB-UniRule"/>
</dbReference>
<dbReference type="PANTHER" id="PTHR45779:SF5">
    <property type="entry name" value="PEPTIDYLPROLYL ISOMERASE"/>
    <property type="match status" value="1"/>
</dbReference>
<dbReference type="Proteomes" id="UP001218638">
    <property type="component" value="Chromosome"/>
</dbReference>
<dbReference type="FunFam" id="3.10.50.40:FF:000006">
    <property type="entry name" value="Peptidyl-prolyl cis-trans isomerase"/>
    <property type="match status" value="1"/>
</dbReference>
<proteinExistence type="inferred from homology"/>
<dbReference type="EC" id="5.2.1.8" evidence="5"/>
<evidence type="ECO:0000313" key="8">
    <source>
        <dbReference type="Proteomes" id="UP001218638"/>
    </source>
</evidence>
<comment type="similarity">
    <text evidence="5">Belongs to the FKBP-type PPIase family.</text>
</comment>
<sequence length="142" mass="16117">MASAQREKLPPRDLAIVKREFPNAERTSTGLWTELLRAGDGAQANRGDTVSVLFKGSLLDGTVFDEMQDATKPFTFQLDRKKVIDGWEYGLLMMREGEKRLLIVPYELGYGTRGRSPDIPRMATLVFEVELLKVEPRQPLVY</sequence>
<protein>
    <recommendedName>
        <fullName evidence="5">Peptidyl-prolyl cis-trans isomerase</fullName>
        <ecNumber evidence="5">5.2.1.8</ecNumber>
    </recommendedName>
</protein>
<dbReference type="SUPFAM" id="SSF54534">
    <property type="entry name" value="FKBP-like"/>
    <property type="match status" value="1"/>
</dbReference>
<dbReference type="PROSITE" id="PS50059">
    <property type="entry name" value="FKBP_PPIASE"/>
    <property type="match status" value="1"/>
</dbReference>
<dbReference type="AlphaFoldDB" id="A0AAF0CPA6"/>
<feature type="domain" description="PPIase FKBP-type" evidence="6">
    <location>
        <begin position="47"/>
        <end position="135"/>
    </location>
</feature>
<reference evidence="7" key="1">
    <citation type="submission" date="2023-03" db="EMBL/GenBank/DDBJ databases">
        <title>Lomoglobus Profundus gen. nov., sp. nov., a novel member of the phylum Verrucomicrobia, isolated from deep-marine sediment of South China Sea.</title>
        <authorList>
            <person name="Ahmad T."/>
            <person name="Ishaq S.E."/>
            <person name="Wang F."/>
        </authorList>
    </citation>
    <scope>NUCLEOTIDE SEQUENCE</scope>
    <source>
        <strain evidence="7">LMO-M01</strain>
    </source>
</reference>